<protein>
    <submittedName>
        <fullName evidence="1">DUF1819 family protein</fullName>
    </submittedName>
</protein>
<dbReference type="RefSeq" id="WP_207162793.1">
    <property type="nucleotide sequence ID" value="NZ_CP071382.1"/>
</dbReference>
<name>A0ABX7Q216_9BACT</name>
<dbReference type="Gene3D" id="1.10.3540.10">
    <property type="entry name" value="uncharacterized protein from magnetospirillum magneticum domain"/>
    <property type="match status" value="1"/>
</dbReference>
<evidence type="ECO:0000313" key="1">
    <source>
        <dbReference type="EMBL" id="QSV44986.1"/>
    </source>
</evidence>
<gene>
    <name evidence="1" type="ORF">JZM60_12620</name>
</gene>
<dbReference type="InterPro" id="IPR014948">
    <property type="entry name" value="BrxA"/>
</dbReference>
<dbReference type="EMBL" id="CP071382">
    <property type="protein sequence ID" value="QSV44986.1"/>
    <property type="molecule type" value="Genomic_DNA"/>
</dbReference>
<reference evidence="1 2" key="1">
    <citation type="submission" date="2021-03" db="EMBL/GenBank/DDBJ databases">
        <title>Geobacter metallireducens gen. nov. sp. nov., a microorganism capable of coupling the complete oxidation of organic compounds to the reduction of iron and other metals.</title>
        <authorList>
            <person name="Li Y."/>
        </authorList>
    </citation>
    <scope>NUCLEOTIDE SEQUENCE [LARGE SCALE GENOMIC DNA]</scope>
    <source>
        <strain evidence="1 2">Jerry-YX</strain>
    </source>
</reference>
<proteinExistence type="predicted"/>
<dbReference type="Proteomes" id="UP000663651">
    <property type="component" value="Chromosome"/>
</dbReference>
<dbReference type="Pfam" id="PF08849">
    <property type="entry name" value="BrxA"/>
    <property type="match status" value="1"/>
</dbReference>
<accession>A0ABX7Q216</accession>
<evidence type="ECO:0000313" key="2">
    <source>
        <dbReference type="Proteomes" id="UP000663651"/>
    </source>
</evidence>
<sequence>MSFTAGGLFLRESVEIAELFLTQGDWKAVRYMALNQNLIQSRTASSSKRVCREICLRLEKLHEAELNVLIEGSLQEQQQILWVGICRRHRFIYEFASEIIREKYLQINLDLRPEDYDAFFNAKAEWHDELEQLTESTRNKLRQVVFRMLREADILTKANSINPVILSAQVARAVASHSPDDLKIFPLSDRDIRELLQ</sequence>
<organism evidence="1 2">
    <name type="scientific">Geobacter benzoatilyticus</name>
    <dbReference type="NCBI Taxonomy" id="2815309"/>
    <lineage>
        <taxon>Bacteria</taxon>
        <taxon>Pseudomonadati</taxon>
        <taxon>Thermodesulfobacteriota</taxon>
        <taxon>Desulfuromonadia</taxon>
        <taxon>Geobacterales</taxon>
        <taxon>Geobacteraceae</taxon>
        <taxon>Geobacter</taxon>
    </lineage>
</organism>
<dbReference type="InterPro" id="IPR023137">
    <property type="entry name" value="BrxA_sf"/>
</dbReference>
<keyword evidence="2" id="KW-1185">Reference proteome</keyword>